<gene>
    <name evidence="1" type="ordered locus">KQS_01270</name>
</gene>
<dbReference type="Proteomes" id="UP000007599">
    <property type="component" value="Chromosome I"/>
</dbReference>
<accession>H8XNY2</accession>
<dbReference type="RefSeq" id="WP_014387393.1">
    <property type="nucleotide sequence ID" value="NC_017025.1"/>
</dbReference>
<dbReference type="PATRIC" id="fig|1094466.5.peg.249"/>
<evidence type="ECO:0000313" key="1">
    <source>
        <dbReference type="EMBL" id="CCG52249.1"/>
    </source>
</evidence>
<evidence type="ECO:0008006" key="3">
    <source>
        <dbReference type="Google" id="ProtNLM"/>
    </source>
</evidence>
<dbReference type="KEGG" id="fin:KQS_01270"/>
<reference evidence="1 2" key="1">
    <citation type="journal article" date="2012" name="J. Bacteriol.">
        <title>Complete Genome Sequence of Flavobacterium indicum GPSTA100-9T, Isolated from Warm Spring Water.</title>
        <authorList>
            <person name="Barbier P."/>
            <person name="Houel A."/>
            <person name="Loux V."/>
            <person name="Poulain J."/>
            <person name="Bernardet J.F."/>
            <person name="Touchon M."/>
            <person name="Duchaud E."/>
        </authorList>
    </citation>
    <scope>NUCLEOTIDE SEQUENCE [LARGE SCALE GENOMIC DNA]</scope>
    <source>
        <strain evidence="2">DSM 17447 / CIP 109464 / GPTSA100-9</strain>
    </source>
</reference>
<name>H8XNY2_FLAIG</name>
<dbReference type="STRING" id="1094466.KQS_01270"/>
<dbReference type="EMBL" id="HE774682">
    <property type="protein sequence ID" value="CCG52249.1"/>
    <property type="molecule type" value="Genomic_DNA"/>
</dbReference>
<sequence>MKKILILIFLTFFYSCKKNMKDDNCFYLLNKITDITKQNELNYNDIYIKGCDKYKNYPNELKKCDSCYNLVKKLSNKIANLDYSKKDEVLKSRDSILVLLNRKYMHFKEDDKLNLNASVFKISIQYEMSNVFLDFLVFNILKPTALKVKEDDE</sequence>
<keyword evidence="2" id="KW-1185">Reference proteome</keyword>
<dbReference type="OrthoDB" id="9856904at2"/>
<dbReference type="HOGENOM" id="CLU_1710568_0_0_10"/>
<dbReference type="AlphaFoldDB" id="H8XNY2"/>
<evidence type="ECO:0000313" key="2">
    <source>
        <dbReference type="Proteomes" id="UP000007599"/>
    </source>
</evidence>
<proteinExistence type="predicted"/>
<organism evidence="1 2">
    <name type="scientific">Flavobacterium indicum (strain DSM 17447 / CIP 109464 / GPTSA100-9)</name>
    <dbReference type="NCBI Taxonomy" id="1094466"/>
    <lineage>
        <taxon>Bacteria</taxon>
        <taxon>Pseudomonadati</taxon>
        <taxon>Bacteroidota</taxon>
        <taxon>Flavobacteriia</taxon>
        <taxon>Flavobacteriales</taxon>
        <taxon>Flavobacteriaceae</taxon>
        <taxon>Flavobacterium</taxon>
    </lineage>
</organism>
<reference evidence="2" key="2">
    <citation type="submission" date="2012-03" db="EMBL/GenBank/DDBJ databases">
        <title>Complete genome sequence of Flavobacterium indicum GPTSA100-9T, isolated from warm spring water.</title>
        <authorList>
            <person name="Barbier P."/>
            <person name="Houel A."/>
            <person name="Loux V."/>
            <person name="Poulain J."/>
            <person name="Bernardet J.-F."/>
            <person name="Touchon M."/>
            <person name="Duchaud E."/>
        </authorList>
    </citation>
    <scope>NUCLEOTIDE SEQUENCE [LARGE SCALE GENOMIC DNA]</scope>
    <source>
        <strain evidence="2">DSM 17447 / CIP 109464 / GPTSA100-9</strain>
    </source>
</reference>
<dbReference type="PROSITE" id="PS51257">
    <property type="entry name" value="PROKAR_LIPOPROTEIN"/>
    <property type="match status" value="1"/>
</dbReference>
<protein>
    <recommendedName>
        <fullName evidence="3">Lipoprotein</fullName>
    </recommendedName>
</protein>